<sequence length="119" mass="13605">NDIPHYSTETLQRGVNDIPHYSTETLQRGVNDIPHYSTETLQRGVNDIPHYSTETRQRGVNDIPHYSTETLQRGRPKAEDVEMTKGVGAASTTHLLHLRAKCFTMKNQAPFKFVQFHTK</sequence>
<proteinExistence type="predicted"/>
<dbReference type="Ensembl" id="ENSELUT00000085186.2">
    <property type="protein sequence ID" value="ENSELUP00000074426.2"/>
    <property type="gene ID" value="ENSELUG00000030676.2"/>
</dbReference>
<accession>A0A6Q2Z9M6</accession>
<dbReference type="Proteomes" id="UP000265140">
    <property type="component" value="Chromosome 18"/>
</dbReference>
<evidence type="ECO:0000256" key="1">
    <source>
        <dbReference type="SAM" id="MobiDB-lite"/>
    </source>
</evidence>
<reference evidence="3" key="1">
    <citation type="journal article" date="2014" name="PLoS ONE">
        <title>The genome and linkage map of the northern pike (Esox lucius): conserved synteny revealed between the salmonid sister group and the Neoteleostei.</title>
        <authorList>
            <person name="Rondeau E.B."/>
            <person name="Minkley D.R."/>
            <person name="Leong J.S."/>
            <person name="Messmer A.M."/>
            <person name="Jantzen J.R."/>
            <person name="von Schalburg K.R."/>
            <person name="Lemon C."/>
            <person name="Bird N.H."/>
            <person name="Koop B.F."/>
        </authorList>
    </citation>
    <scope>NUCLEOTIDE SEQUENCE</scope>
</reference>
<evidence type="ECO:0000313" key="2">
    <source>
        <dbReference type="Ensembl" id="ENSELUP00000074426.2"/>
    </source>
</evidence>
<reference evidence="2" key="2">
    <citation type="submission" date="2020-02" db="EMBL/GenBank/DDBJ databases">
        <title>Esox lucius (northern pike) genome, fEsoLuc1, primary haplotype.</title>
        <authorList>
            <person name="Myers G."/>
            <person name="Karagic N."/>
            <person name="Meyer A."/>
            <person name="Pippel M."/>
            <person name="Reichard M."/>
            <person name="Winkler S."/>
            <person name="Tracey A."/>
            <person name="Sims Y."/>
            <person name="Howe K."/>
            <person name="Rhie A."/>
            <person name="Formenti G."/>
            <person name="Durbin R."/>
            <person name="Fedrigo O."/>
            <person name="Jarvis E.D."/>
        </authorList>
    </citation>
    <scope>NUCLEOTIDE SEQUENCE [LARGE SCALE GENOMIC DNA]</scope>
</reference>
<feature type="region of interest" description="Disordered" evidence="1">
    <location>
        <begin position="52"/>
        <end position="84"/>
    </location>
</feature>
<keyword evidence="3" id="KW-1185">Reference proteome</keyword>
<reference evidence="2" key="3">
    <citation type="submission" date="2025-08" db="UniProtKB">
        <authorList>
            <consortium name="Ensembl"/>
        </authorList>
    </citation>
    <scope>IDENTIFICATION</scope>
</reference>
<dbReference type="Bgee" id="ENSELUG00000030676">
    <property type="expression patterns" value="Expressed in brain"/>
</dbReference>
<dbReference type="AlphaFoldDB" id="A0A6Q2Z9M6"/>
<reference evidence="2" key="4">
    <citation type="submission" date="2025-09" db="UniProtKB">
        <authorList>
            <consortium name="Ensembl"/>
        </authorList>
    </citation>
    <scope>IDENTIFICATION</scope>
</reference>
<protein>
    <submittedName>
        <fullName evidence="2">Uncharacterized protein</fullName>
    </submittedName>
</protein>
<dbReference type="InParanoid" id="A0A6Q2Z9M6"/>
<name>A0A6Q2Z9M6_ESOLU</name>
<evidence type="ECO:0000313" key="3">
    <source>
        <dbReference type="Proteomes" id="UP000265140"/>
    </source>
</evidence>
<organism evidence="2 3">
    <name type="scientific">Esox lucius</name>
    <name type="common">Northern pike</name>
    <dbReference type="NCBI Taxonomy" id="8010"/>
    <lineage>
        <taxon>Eukaryota</taxon>
        <taxon>Metazoa</taxon>
        <taxon>Chordata</taxon>
        <taxon>Craniata</taxon>
        <taxon>Vertebrata</taxon>
        <taxon>Euteleostomi</taxon>
        <taxon>Actinopterygii</taxon>
        <taxon>Neopterygii</taxon>
        <taxon>Teleostei</taxon>
        <taxon>Protacanthopterygii</taxon>
        <taxon>Esociformes</taxon>
        <taxon>Esocidae</taxon>
        <taxon>Esox</taxon>
    </lineage>
</organism>